<dbReference type="OrthoDB" id="316447at2157"/>
<accession>A0A2I8VRN9</accession>
<dbReference type="InterPro" id="IPR038717">
    <property type="entry name" value="Tc1-like_DDE_dom"/>
</dbReference>
<proteinExistence type="predicted"/>
<dbReference type="KEGG" id="srub:C2R22_23820"/>
<organism evidence="2 3">
    <name type="scientific">Salinigranum rubrum</name>
    <dbReference type="NCBI Taxonomy" id="755307"/>
    <lineage>
        <taxon>Archaea</taxon>
        <taxon>Methanobacteriati</taxon>
        <taxon>Methanobacteriota</taxon>
        <taxon>Stenosarchaea group</taxon>
        <taxon>Halobacteria</taxon>
        <taxon>Halobacteriales</taxon>
        <taxon>Haloferacaceae</taxon>
        <taxon>Salinigranum</taxon>
    </lineage>
</organism>
<evidence type="ECO:0000259" key="1">
    <source>
        <dbReference type="Pfam" id="PF13358"/>
    </source>
</evidence>
<dbReference type="AlphaFoldDB" id="A0A2I8VRN9"/>
<keyword evidence="2" id="KW-0614">Plasmid</keyword>
<reference evidence="2 3" key="1">
    <citation type="submission" date="2018-01" db="EMBL/GenBank/DDBJ databases">
        <title>Complete genome sequence of Salinigranum rubrum GX10T, an extremely halophilic archaeon isolated from a marine solar saltern.</title>
        <authorList>
            <person name="Han S."/>
        </authorList>
    </citation>
    <scope>NUCLEOTIDE SEQUENCE [LARGE SCALE GENOMIC DNA]</scope>
    <source>
        <strain evidence="2 3">GX10</strain>
        <plasmid evidence="3">Plasmid unnamed4</plasmid>
    </source>
</reference>
<dbReference type="EMBL" id="CP026313">
    <property type="protein sequence ID" value="AUV84575.1"/>
    <property type="molecule type" value="Genomic_DNA"/>
</dbReference>
<keyword evidence="3" id="KW-1185">Reference proteome</keyword>
<dbReference type="Gene3D" id="3.30.420.10">
    <property type="entry name" value="Ribonuclease H-like superfamily/Ribonuclease H"/>
    <property type="match status" value="1"/>
</dbReference>
<name>A0A2I8VRN9_9EURY</name>
<protein>
    <recommendedName>
        <fullName evidence="1">Tc1-like transposase DDE domain-containing protein</fullName>
    </recommendedName>
</protein>
<dbReference type="Proteomes" id="UP000236584">
    <property type="component" value="Plasmid unnamed4"/>
</dbReference>
<sequence length="60" mass="7091">MWDRAPYFRASAVTDLAARDDLKFVRLPAYSPELNSIEKCWRQNRPSVISISLYRVRTLF</sequence>
<dbReference type="InterPro" id="IPR036397">
    <property type="entry name" value="RNaseH_sf"/>
</dbReference>
<evidence type="ECO:0000313" key="2">
    <source>
        <dbReference type="EMBL" id="AUV84575.1"/>
    </source>
</evidence>
<geneLocation type="plasmid" evidence="2">
    <name>unnamed4</name>
</geneLocation>
<dbReference type="Pfam" id="PF13358">
    <property type="entry name" value="DDE_3"/>
    <property type="match status" value="1"/>
</dbReference>
<feature type="domain" description="Tc1-like transposase DDE" evidence="1">
    <location>
        <begin position="3"/>
        <end position="45"/>
    </location>
</feature>
<dbReference type="GO" id="GO:0003676">
    <property type="term" value="F:nucleic acid binding"/>
    <property type="evidence" value="ECO:0007669"/>
    <property type="project" value="InterPro"/>
</dbReference>
<evidence type="ECO:0000313" key="3">
    <source>
        <dbReference type="Proteomes" id="UP000236584"/>
    </source>
</evidence>
<gene>
    <name evidence="2" type="ORF">C2R22_23820</name>
</gene>